<feature type="region of interest" description="Disordered" evidence="1">
    <location>
        <begin position="528"/>
        <end position="565"/>
    </location>
</feature>
<dbReference type="Gene3D" id="3.30.2010.10">
    <property type="entry name" value="Metalloproteases ('zincins'), catalytic domain"/>
    <property type="match status" value="1"/>
</dbReference>
<feature type="compositionally biased region" description="Basic and acidic residues" evidence="1">
    <location>
        <begin position="422"/>
        <end position="431"/>
    </location>
</feature>
<dbReference type="EMBL" id="CP099429">
    <property type="protein sequence ID" value="USW58955.1"/>
    <property type="molecule type" value="Genomic_DNA"/>
</dbReference>
<dbReference type="PROSITE" id="PS51397">
    <property type="entry name" value="WLM"/>
    <property type="match status" value="1"/>
</dbReference>
<gene>
    <name evidence="3" type="ORF">Slin15195_G122740</name>
</gene>
<dbReference type="GO" id="GO:0008237">
    <property type="term" value="F:metallopeptidase activity"/>
    <property type="evidence" value="ECO:0007669"/>
    <property type="project" value="TreeGrafter"/>
</dbReference>
<dbReference type="PANTHER" id="PTHR46622">
    <property type="entry name" value="DNA-DEPENDENT METALLOPROTEASE WSS1"/>
    <property type="match status" value="1"/>
</dbReference>
<dbReference type="PANTHER" id="PTHR46622:SF1">
    <property type="entry name" value="DNA-DEPENDENT METALLOPROTEASE WSS1"/>
    <property type="match status" value="1"/>
</dbReference>
<dbReference type="InterPro" id="IPR013536">
    <property type="entry name" value="WLM_dom"/>
</dbReference>
<accession>A0A9Q9B1J2</accession>
<evidence type="ECO:0000313" key="4">
    <source>
        <dbReference type="Proteomes" id="UP001056384"/>
    </source>
</evidence>
<evidence type="ECO:0000256" key="1">
    <source>
        <dbReference type="SAM" id="MobiDB-lite"/>
    </source>
</evidence>
<dbReference type="Pfam" id="PF08325">
    <property type="entry name" value="WLM"/>
    <property type="match status" value="1"/>
</dbReference>
<organism evidence="3 4">
    <name type="scientific">Septoria linicola</name>
    <dbReference type="NCBI Taxonomy" id="215465"/>
    <lineage>
        <taxon>Eukaryota</taxon>
        <taxon>Fungi</taxon>
        <taxon>Dikarya</taxon>
        <taxon>Ascomycota</taxon>
        <taxon>Pezizomycotina</taxon>
        <taxon>Dothideomycetes</taxon>
        <taxon>Dothideomycetidae</taxon>
        <taxon>Mycosphaerellales</taxon>
        <taxon>Mycosphaerellaceae</taxon>
        <taxon>Septoria</taxon>
    </lineage>
</organism>
<feature type="compositionally biased region" description="Basic residues" evidence="1">
    <location>
        <begin position="172"/>
        <end position="182"/>
    </location>
</feature>
<feature type="compositionally biased region" description="Basic and acidic residues" evidence="1">
    <location>
        <begin position="326"/>
        <end position="336"/>
    </location>
</feature>
<dbReference type="GO" id="GO:0006281">
    <property type="term" value="P:DNA repair"/>
    <property type="evidence" value="ECO:0007669"/>
    <property type="project" value="TreeGrafter"/>
</dbReference>
<proteinExistence type="predicted"/>
<reference evidence="3" key="1">
    <citation type="submission" date="2022-06" db="EMBL/GenBank/DDBJ databases">
        <title>Complete genome sequences of two strains of the flax pathogen Septoria linicola.</title>
        <authorList>
            <person name="Lapalu N."/>
            <person name="Simon A."/>
            <person name="Demenou B."/>
            <person name="Paumier D."/>
            <person name="Guillot M.-P."/>
            <person name="Gout L."/>
            <person name="Valade R."/>
        </authorList>
    </citation>
    <scope>NUCLEOTIDE SEQUENCE</scope>
    <source>
        <strain evidence="3">SE15195</strain>
    </source>
</reference>
<keyword evidence="4" id="KW-1185">Reference proteome</keyword>
<feature type="domain" description="WLM" evidence="2">
    <location>
        <begin position="10"/>
        <end position="263"/>
    </location>
</feature>
<evidence type="ECO:0000313" key="3">
    <source>
        <dbReference type="EMBL" id="USW58955.1"/>
    </source>
</evidence>
<dbReference type="GO" id="GO:0005634">
    <property type="term" value="C:nucleus"/>
    <property type="evidence" value="ECO:0007669"/>
    <property type="project" value="TreeGrafter"/>
</dbReference>
<dbReference type="InterPro" id="IPR053000">
    <property type="entry name" value="WSS1-like_metalloprotease"/>
</dbReference>
<evidence type="ECO:0000259" key="2">
    <source>
        <dbReference type="PROSITE" id="PS51397"/>
    </source>
</evidence>
<dbReference type="AlphaFoldDB" id="A0A9Q9B1J2"/>
<dbReference type="OrthoDB" id="447842at2759"/>
<feature type="region of interest" description="Disordered" evidence="1">
    <location>
        <begin position="149"/>
        <end position="251"/>
    </location>
</feature>
<name>A0A9Q9B1J2_9PEZI</name>
<feature type="region of interest" description="Disordered" evidence="1">
    <location>
        <begin position="264"/>
        <end position="431"/>
    </location>
</feature>
<protein>
    <submittedName>
        <fullName evidence="3">WLM domain-containing protein</fullName>
    </submittedName>
</protein>
<feature type="compositionally biased region" description="Basic and acidic residues" evidence="1">
    <location>
        <begin position="298"/>
        <end position="314"/>
    </location>
</feature>
<feature type="compositionally biased region" description="Acidic residues" evidence="1">
    <location>
        <begin position="389"/>
        <end position="398"/>
    </location>
</feature>
<sequence>MPLGFERLNERTQRPNANINFIKTISTGADKAVAEEFLARIAAQCHPVMKKHYITVMALEEYPPNPEFLGRNFNAGEVIQLVLKDKQGRWLSFKFVQMVMMHELAHCKQMNHSKFFWAVRNDYAKQMEDLWKDKYEGEGMWGRGRGLQNGAFVHAQPPDNTQIPEHLCGGSYRRRGKKRKRGGQQGQDEGEQLSYAERQQKRIQKKLGKHGVSMKSQALGDDELTRGALERMNGGKRAAGKPRVANSKRGRELRASAALARFEAIKQQPPEKTPEKTPELVDDSETESEWEKGSVSGVRDDAIVIKDEHGRDMVKVCGDGEDDEEGAGREMDELRMLSRGSGSAKPAVQADHVDSETESEAEQDGEPINTNKRGGKNSALAAEGQRVDEDAETEDEVESVPSPGRPRAQPYLRTSKTAATDTRAHSPDPIDLLHDPTVLHNSTSKAPVPLADHRPGIAPPTGMLTCQVCSLENEPNSPTCMACSHVLCPRLVPNYWACRESSCLESLYLNAGDVGRCGVCGTRRQKPTIHADNSDRGRGVSSHAQKNRDESRAPGVTNPDVLRWD</sequence>
<dbReference type="Proteomes" id="UP001056384">
    <property type="component" value="Chromosome 12"/>
</dbReference>
<feature type="compositionally biased region" description="Acidic residues" evidence="1">
    <location>
        <begin position="356"/>
        <end position="365"/>
    </location>
</feature>